<gene>
    <name evidence="10" type="ORF">IJ22_04920</name>
</gene>
<dbReference type="KEGG" id="pnp:IJ22_04920"/>
<feature type="transmembrane region" description="Helical" evidence="7">
    <location>
        <begin position="197"/>
        <end position="217"/>
    </location>
</feature>
<dbReference type="SUPFAM" id="SSF58104">
    <property type="entry name" value="Methyl-accepting chemotaxis protein (MCP) signaling domain"/>
    <property type="match status" value="1"/>
</dbReference>
<evidence type="ECO:0000256" key="2">
    <source>
        <dbReference type="ARBA" id="ARBA00022475"/>
    </source>
</evidence>
<dbReference type="CDD" id="cd06225">
    <property type="entry name" value="HAMP"/>
    <property type="match status" value="1"/>
</dbReference>
<dbReference type="PANTHER" id="PTHR32089:SF112">
    <property type="entry name" value="LYSOZYME-LIKE PROTEIN-RELATED"/>
    <property type="match status" value="1"/>
</dbReference>
<evidence type="ECO:0000256" key="7">
    <source>
        <dbReference type="SAM" id="Phobius"/>
    </source>
</evidence>
<dbReference type="InterPro" id="IPR004089">
    <property type="entry name" value="MCPsignal_dom"/>
</dbReference>
<proteinExistence type="inferred from homology"/>
<dbReference type="OrthoDB" id="9814363at2"/>
<keyword evidence="3 7" id="KW-0472">Membrane</keyword>
<feature type="domain" description="Methyl-accepting transducer" evidence="8">
    <location>
        <begin position="289"/>
        <end position="539"/>
    </location>
</feature>
<dbReference type="EMBL" id="CP013652">
    <property type="protein sequence ID" value="ALS20880.1"/>
    <property type="molecule type" value="Genomic_DNA"/>
</dbReference>
<protein>
    <submittedName>
        <fullName evidence="10">Methyl-accepting chemotaxis sensory transducer</fullName>
    </submittedName>
</protein>
<keyword evidence="2" id="KW-1003">Cell membrane</keyword>
<keyword evidence="11" id="KW-1185">Reference proteome</keyword>
<dbReference type="SMART" id="SM00304">
    <property type="entry name" value="HAMP"/>
    <property type="match status" value="1"/>
</dbReference>
<dbReference type="RefSeq" id="WP_062406985.1">
    <property type="nucleotide sequence ID" value="NZ_CP013652.1"/>
</dbReference>
<evidence type="ECO:0000313" key="10">
    <source>
        <dbReference type="EMBL" id="ALS20880.1"/>
    </source>
</evidence>
<dbReference type="PROSITE" id="PS50111">
    <property type="entry name" value="CHEMOTAXIS_TRANSDUC_2"/>
    <property type="match status" value="1"/>
</dbReference>
<reference evidence="10 11" key="2">
    <citation type="journal article" date="2016" name="Genome Announc.">
        <title>Complete Genome Sequences of Two Interactive Moderate Thermophiles, Paenibacillus napthalenovorans 32O-Y and Paenibacillus sp. 32O-W.</title>
        <authorList>
            <person name="Butler R.R.III."/>
            <person name="Wang J."/>
            <person name="Stark B.C."/>
            <person name="Pombert J.F."/>
        </authorList>
    </citation>
    <scope>NUCLEOTIDE SEQUENCE [LARGE SCALE GENOMIC DNA]</scope>
    <source>
        <strain evidence="10 11">32O-Y</strain>
    </source>
</reference>
<feature type="domain" description="HAMP" evidence="9">
    <location>
        <begin position="218"/>
        <end position="270"/>
    </location>
</feature>
<dbReference type="Pfam" id="PF00672">
    <property type="entry name" value="HAMP"/>
    <property type="match status" value="1"/>
</dbReference>
<keyword evidence="4 6" id="KW-0807">Transducer</keyword>
<reference evidence="11" key="1">
    <citation type="submission" date="2015-12" db="EMBL/GenBank/DDBJ databases">
        <title>Complete genome sequences of two moderately thermophilic Paenibacillus species.</title>
        <authorList>
            <person name="Butler R.III."/>
            <person name="Wang J."/>
            <person name="Stark B.C."/>
            <person name="Pombert J.-F."/>
        </authorList>
    </citation>
    <scope>NUCLEOTIDE SEQUENCE [LARGE SCALE GENOMIC DNA]</scope>
    <source>
        <strain evidence="11">32O-Y</strain>
    </source>
</reference>
<evidence type="ECO:0000259" key="8">
    <source>
        <dbReference type="PROSITE" id="PS50111"/>
    </source>
</evidence>
<dbReference type="GO" id="GO:0005886">
    <property type="term" value="C:plasma membrane"/>
    <property type="evidence" value="ECO:0007669"/>
    <property type="project" value="UniProtKB-SubCell"/>
</dbReference>
<evidence type="ECO:0000259" key="9">
    <source>
        <dbReference type="PROSITE" id="PS50885"/>
    </source>
</evidence>
<dbReference type="GO" id="GO:0007165">
    <property type="term" value="P:signal transduction"/>
    <property type="evidence" value="ECO:0007669"/>
    <property type="project" value="UniProtKB-KW"/>
</dbReference>
<dbReference type="AlphaFoldDB" id="A0A0U2M1E7"/>
<dbReference type="Gene3D" id="1.10.287.950">
    <property type="entry name" value="Methyl-accepting chemotaxis protein"/>
    <property type="match status" value="1"/>
</dbReference>
<accession>A0A0U2M1E7</accession>
<dbReference type="Gene3D" id="6.10.340.10">
    <property type="match status" value="1"/>
</dbReference>
<comment type="subcellular location">
    <subcellularLocation>
        <location evidence="1">Cell membrane</location>
    </subcellularLocation>
</comment>
<evidence type="ECO:0000256" key="6">
    <source>
        <dbReference type="PROSITE-ProRule" id="PRU00284"/>
    </source>
</evidence>
<evidence type="ECO:0000256" key="1">
    <source>
        <dbReference type="ARBA" id="ARBA00004236"/>
    </source>
</evidence>
<name>A0A0U2M1E7_9BACL</name>
<dbReference type="Pfam" id="PF00015">
    <property type="entry name" value="MCPsignal"/>
    <property type="match status" value="1"/>
</dbReference>
<dbReference type="InterPro" id="IPR003660">
    <property type="entry name" value="HAMP_dom"/>
</dbReference>
<evidence type="ECO:0000313" key="11">
    <source>
        <dbReference type="Proteomes" id="UP000061660"/>
    </source>
</evidence>
<evidence type="ECO:0000256" key="4">
    <source>
        <dbReference type="ARBA" id="ARBA00023224"/>
    </source>
</evidence>
<organism evidence="10 11">
    <name type="scientific">Paenibacillus naphthalenovorans</name>
    <dbReference type="NCBI Taxonomy" id="162209"/>
    <lineage>
        <taxon>Bacteria</taxon>
        <taxon>Bacillati</taxon>
        <taxon>Bacillota</taxon>
        <taxon>Bacilli</taxon>
        <taxon>Bacillales</taxon>
        <taxon>Paenibacillaceae</taxon>
        <taxon>Paenibacillus</taxon>
    </lineage>
</organism>
<dbReference type="PROSITE" id="PS50885">
    <property type="entry name" value="HAMP"/>
    <property type="match status" value="1"/>
</dbReference>
<keyword evidence="7" id="KW-0812">Transmembrane</keyword>
<evidence type="ECO:0000256" key="5">
    <source>
        <dbReference type="ARBA" id="ARBA00029447"/>
    </source>
</evidence>
<dbReference type="PANTHER" id="PTHR32089">
    <property type="entry name" value="METHYL-ACCEPTING CHEMOTAXIS PROTEIN MCPB"/>
    <property type="match status" value="1"/>
</dbReference>
<evidence type="ECO:0000256" key="3">
    <source>
        <dbReference type="ARBA" id="ARBA00023136"/>
    </source>
</evidence>
<comment type="similarity">
    <text evidence="5">Belongs to the methyl-accepting chemotaxis (MCP) protein family.</text>
</comment>
<dbReference type="PATRIC" id="fig|162209.4.peg.517"/>
<sequence>MKRLKSIRDVRLPMKTKLIMTFSFITLLFAGVSVFNLWQVDSIKQHLQYQNEQTDKQKLALQLKQQANSLASIYAAYVLTKKTELIDTYNKEKEEFLRSVERMALTASNADERNWSAKLTNTSKEFAGTFDKAQQIVMNSSLQSQEMDQQLKSAHNESELFKDYIFEHVDLFNEAYNQYALTAVSSTHRQLNDSARFAVITTLLVTIISSITAFLLIRSFMKPIQRLQHAVMQVAEGDLRHKINSSSSDELGRLSQSFDEMIDRIKEMLSNTQTVASSLSRHSRSFHEFSRETAAANKDIVRAIQEISSGSEEQARFSENSAYIITETTREIRQITEYTVMMQRKSKEASSNTHTGSQVMEGLKSAAEQSEKVLHQVYLTMETLSRSSARIGKIVGSITEISAQTNVLALNAAIEAARAGVHGKGFSVIADEVRQLSAQTNESSKTITRIVQTLQAQISEMEASLNEMKLSFENQTGKINESMDAFMDIRLSMDELSDHIEQIHTLVSAAEDKNSKLASSVQHIAAIAQETAAGVEEVNSASQHQDSAIHRIASQSDDILSLAQQLFDEINRFKISDGTEILDQSVIEKPNPEEMIIAPEASEEHSIRENRVSV</sequence>
<dbReference type="Proteomes" id="UP000061660">
    <property type="component" value="Chromosome"/>
</dbReference>
<keyword evidence="7" id="KW-1133">Transmembrane helix</keyword>
<dbReference type="STRING" id="162209.IJ22_04920"/>
<dbReference type="SMART" id="SM00283">
    <property type="entry name" value="MA"/>
    <property type="match status" value="1"/>
</dbReference>